<evidence type="ECO:0000256" key="3">
    <source>
        <dbReference type="ARBA" id="ARBA00022840"/>
    </source>
</evidence>
<keyword evidence="3 5" id="KW-0067">ATP-binding</keyword>
<sequence>MIKFEQVAFGYRSGRLFDGLDLDLRQGAIYGLLGKNGAGKSTLLKLMTGLLFPRSGEITVLGRVPQRREPGFLSQVFFLPEEFDLPRMTMAQYARVYGCFYPNFSQEQLTALLAEFEVPVAQNLHQMSFGQKKKAAIAFAIACNTPLLLMDEPTNGLDIPSKGAFRRIIAAAADSGRTIVISTHQVRDLDQLIDAVVVLDSSEILLNATTREVAQRLQFTHLNETDEALYAEQTIHGRWGVRLNPTAEESPIDMELLFNAALANRQTFKNLFNR</sequence>
<gene>
    <name evidence="5" type="ORF">H9888_01635</name>
</gene>
<dbReference type="Gene3D" id="3.40.50.300">
    <property type="entry name" value="P-loop containing nucleotide triphosphate hydrolases"/>
    <property type="match status" value="1"/>
</dbReference>
<dbReference type="SUPFAM" id="SSF52540">
    <property type="entry name" value="P-loop containing nucleoside triphosphate hydrolases"/>
    <property type="match status" value="1"/>
</dbReference>
<dbReference type="Pfam" id="PF00005">
    <property type="entry name" value="ABC_tran"/>
    <property type="match status" value="1"/>
</dbReference>
<dbReference type="GO" id="GO:0005524">
    <property type="term" value="F:ATP binding"/>
    <property type="evidence" value="ECO:0007669"/>
    <property type="project" value="UniProtKB-KW"/>
</dbReference>
<keyword evidence="2" id="KW-0547">Nucleotide-binding</keyword>
<dbReference type="InterPro" id="IPR003593">
    <property type="entry name" value="AAA+_ATPase"/>
</dbReference>
<dbReference type="PANTHER" id="PTHR42939">
    <property type="entry name" value="ABC TRANSPORTER ATP-BINDING PROTEIN ALBC-RELATED"/>
    <property type="match status" value="1"/>
</dbReference>
<dbReference type="PANTHER" id="PTHR42939:SF1">
    <property type="entry name" value="ABC TRANSPORTER ATP-BINDING PROTEIN ALBC-RELATED"/>
    <property type="match status" value="1"/>
</dbReference>
<reference evidence="5" key="1">
    <citation type="journal article" date="2021" name="PeerJ">
        <title>Extensive microbial diversity within the chicken gut microbiome revealed by metagenomics and culture.</title>
        <authorList>
            <person name="Gilroy R."/>
            <person name="Ravi A."/>
            <person name="Getino M."/>
            <person name="Pursley I."/>
            <person name="Horton D.L."/>
            <person name="Alikhan N.F."/>
            <person name="Baker D."/>
            <person name="Gharbi K."/>
            <person name="Hall N."/>
            <person name="Watson M."/>
            <person name="Adriaenssens E.M."/>
            <person name="Foster-Nyarko E."/>
            <person name="Jarju S."/>
            <person name="Secka A."/>
            <person name="Antonio M."/>
            <person name="Oren A."/>
            <person name="Chaudhuri R.R."/>
            <person name="La Ragione R."/>
            <person name="Hildebrand F."/>
            <person name="Pallen M.J."/>
        </authorList>
    </citation>
    <scope>NUCLEOTIDE SEQUENCE</scope>
    <source>
        <strain evidence="5">ChiBcec15-1070</strain>
    </source>
</reference>
<dbReference type="AlphaFoldDB" id="A0A9D1QBR4"/>
<dbReference type="InterPro" id="IPR003439">
    <property type="entry name" value="ABC_transporter-like_ATP-bd"/>
</dbReference>
<reference evidence="5" key="2">
    <citation type="submission" date="2021-04" db="EMBL/GenBank/DDBJ databases">
        <authorList>
            <person name="Gilroy R."/>
        </authorList>
    </citation>
    <scope>NUCLEOTIDE SEQUENCE</scope>
    <source>
        <strain evidence="5">ChiBcec15-1070</strain>
    </source>
</reference>
<dbReference type="EMBL" id="DXHL01000007">
    <property type="protein sequence ID" value="HIW10178.1"/>
    <property type="molecule type" value="Genomic_DNA"/>
</dbReference>
<evidence type="ECO:0000313" key="5">
    <source>
        <dbReference type="EMBL" id="HIW10178.1"/>
    </source>
</evidence>
<evidence type="ECO:0000313" key="6">
    <source>
        <dbReference type="Proteomes" id="UP000823926"/>
    </source>
</evidence>
<proteinExistence type="predicted"/>
<dbReference type="SMART" id="SM00382">
    <property type="entry name" value="AAA"/>
    <property type="match status" value="1"/>
</dbReference>
<accession>A0A9D1QBR4</accession>
<evidence type="ECO:0000256" key="1">
    <source>
        <dbReference type="ARBA" id="ARBA00022448"/>
    </source>
</evidence>
<feature type="domain" description="ABC transporter" evidence="4">
    <location>
        <begin position="2"/>
        <end position="226"/>
    </location>
</feature>
<evidence type="ECO:0000259" key="4">
    <source>
        <dbReference type="PROSITE" id="PS50893"/>
    </source>
</evidence>
<dbReference type="GO" id="GO:0016887">
    <property type="term" value="F:ATP hydrolysis activity"/>
    <property type="evidence" value="ECO:0007669"/>
    <property type="project" value="InterPro"/>
</dbReference>
<protein>
    <submittedName>
        <fullName evidence="5">ATP-binding cassette domain-containing protein</fullName>
    </submittedName>
</protein>
<organism evidence="5 6">
    <name type="scientific">Candidatus Rikenella faecigallinarum</name>
    <dbReference type="NCBI Taxonomy" id="2838745"/>
    <lineage>
        <taxon>Bacteria</taxon>
        <taxon>Pseudomonadati</taxon>
        <taxon>Bacteroidota</taxon>
        <taxon>Bacteroidia</taxon>
        <taxon>Bacteroidales</taxon>
        <taxon>Rikenellaceae</taxon>
        <taxon>Rikenella</taxon>
    </lineage>
</organism>
<dbReference type="Proteomes" id="UP000823926">
    <property type="component" value="Unassembled WGS sequence"/>
</dbReference>
<name>A0A9D1QBR4_9BACT</name>
<dbReference type="InterPro" id="IPR027417">
    <property type="entry name" value="P-loop_NTPase"/>
</dbReference>
<dbReference type="InterPro" id="IPR051782">
    <property type="entry name" value="ABC_Transporter_VariousFunc"/>
</dbReference>
<keyword evidence="1" id="KW-0813">Transport</keyword>
<dbReference type="PROSITE" id="PS50893">
    <property type="entry name" value="ABC_TRANSPORTER_2"/>
    <property type="match status" value="1"/>
</dbReference>
<comment type="caution">
    <text evidence="5">The sequence shown here is derived from an EMBL/GenBank/DDBJ whole genome shotgun (WGS) entry which is preliminary data.</text>
</comment>
<evidence type="ECO:0000256" key="2">
    <source>
        <dbReference type="ARBA" id="ARBA00022741"/>
    </source>
</evidence>